<dbReference type="SMART" id="SM01103">
    <property type="entry name" value="CRS1_YhbY"/>
    <property type="match status" value="1"/>
</dbReference>
<dbReference type="AlphaFoldDB" id="G8QR54"/>
<dbReference type="STRING" id="158190.SpiGrapes_3245"/>
<dbReference type="GO" id="GO:0003723">
    <property type="term" value="F:RNA binding"/>
    <property type="evidence" value="ECO:0007669"/>
    <property type="project" value="UniProtKB-UniRule"/>
</dbReference>
<dbReference type="SUPFAM" id="SSF75471">
    <property type="entry name" value="YhbY-like"/>
    <property type="match status" value="1"/>
</dbReference>
<dbReference type="InterPro" id="IPR051925">
    <property type="entry name" value="RNA-binding_domain"/>
</dbReference>
<proteinExistence type="predicted"/>
<protein>
    <submittedName>
        <fullName evidence="4">Putative RNA-binding protein containing KH domain, possibly ribosomal protein</fullName>
    </submittedName>
</protein>
<dbReference type="PANTHER" id="PTHR40065:SF3">
    <property type="entry name" value="RNA-BINDING PROTEIN YHBY"/>
    <property type="match status" value="1"/>
</dbReference>
<dbReference type="PROSITE" id="PS51295">
    <property type="entry name" value="CRM"/>
    <property type="match status" value="1"/>
</dbReference>
<dbReference type="eggNOG" id="COG1534">
    <property type="taxonomic scope" value="Bacteria"/>
</dbReference>
<feature type="domain" description="CRM" evidence="3">
    <location>
        <begin position="1"/>
        <end position="94"/>
    </location>
</feature>
<reference evidence="4 5" key="1">
    <citation type="submission" date="2011-11" db="EMBL/GenBank/DDBJ databases">
        <title>Complete sequence of Spirochaeta sp. grapes.</title>
        <authorList>
            <consortium name="US DOE Joint Genome Institute"/>
            <person name="Lucas S."/>
            <person name="Han J."/>
            <person name="Lapidus A."/>
            <person name="Cheng J.-F."/>
            <person name="Goodwin L."/>
            <person name="Pitluck S."/>
            <person name="Peters L."/>
            <person name="Ovchinnikova G."/>
            <person name="Munk A.C."/>
            <person name="Detter J.C."/>
            <person name="Han C."/>
            <person name="Tapia R."/>
            <person name="Land M."/>
            <person name="Hauser L."/>
            <person name="Kyrpides N."/>
            <person name="Ivanova N."/>
            <person name="Pagani I."/>
            <person name="Ritalahtilisa K."/>
            <person name="Loeffler F."/>
            <person name="Woyke T."/>
        </authorList>
    </citation>
    <scope>NUCLEOTIDE SEQUENCE [LARGE SCALE GENOMIC DNA]</scope>
    <source>
        <strain evidence="5">ATCC BAA-1885 / DSM 22778 / Grapes</strain>
    </source>
</reference>
<dbReference type="InterPro" id="IPR001890">
    <property type="entry name" value="RNA-binding_CRM"/>
</dbReference>
<dbReference type="PANTHER" id="PTHR40065">
    <property type="entry name" value="RNA-BINDING PROTEIN YHBY"/>
    <property type="match status" value="1"/>
</dbReference>
<evidence type="ECO:0000259" key="3">
    <source>
        <dbReference type="PROSITE" id="PS51295"/>
    </source>
</evidence>
<name>G8QR54_SPHPG</name>
<keyword evidence="4" id="KW-0687">Ribonucleoprotein</keyword>
<evidence type="ECO:0000256" key="1">
    <source>
        <dbReference type="ARBA" id="ARBA00022884"/>
    </source>
</evidence>
<gene>
    <name evidence="4" type="ordered locus">SpiGrapes_3245</name>
</gene>
<dbReference type="HOGENOM" id="CLU_095994_2_1_12"/>
<accession>G8QR54</accession>
<keyword evidence="4" id="KW-0689">Ribosomal protein</keyword>
<dbReference type="GO" id="GO:0005840">
    <property type="term" value="C:ribosome"/>
    <property type="evidence" value="ECO:0007669"/>
    <property type="project" value="UniProtKB-KW"/>
</dbReference>
<evidence type="ECO:0000313" key="4">
    <source>
        <dbReference type="EMBL" id="AEV30989.1"/>
    </source>
</evidence>
<evidence type="ECO:0000313" key="5">
    <source>
        <dbReference type="Proteomes" id="UP000005632"/>
    </source>
</evidence>
<dbReference type="Pfam" id="PF01985">
    <property type="entry name" value="CRS1_YhbY"/>
    <property type="match status" value="1"/>
</dbReference>
<keyword evidence="1 2" id="KW-0694">RNA-binding</keyword>
<organism evidence="4 5">
    <name type="scientific">Sphaerochaeta pleomorpha (strain ATCC BAA-1885 / DSM 22778 / Grapes)</name>
    <dbReference type="NCBI Taxonomy" id="158190"/>
    <lineage>
        <taxon>Bacteria</taxon>
        <taxon>Pseudomonadati</taxon>
        <taxon>Spirochaetota</taxon>
        <taxon>Spirochaetia</taxon>
        <taxon>Spirochaetales</taxon>
        <taxon>Sphaerochaetaceae</taxon>
        <taxon>Sphaerochaeta</taxon>
    </lineage>
</organism>
<sequence>MNSSVRSFLKAKAQNLKPVVMVGKGGVDPRIVTALDEALTSHELVKVKFQAFKDEKRTLAEQLAVDTKSELIGIMGFIATFYRDSENHLMHFPKELLRKGE</sequence>
<dbReference type="EMBL" id="CP003155">
    <property type="protein sequence ID" value="AEV30989.1"/>
    <property type="molecule type" value="Genomic_DNA"/>
</dbReference>
<keyword evidence="5" id="KW-1185">Reference proteome</keyword>
<dbReference type="Proteomes" id="UP000005632">
    <property type="component" value="Chromosome"/>
</dbReference>
<dbReference type="OrthoDB" id="9797519at2"/>
<dbReference type="InterPro" id="IPR035920">
    <property type="entry name" value="YhbY-like_sf"/>
</dbReference>
<evidence type="ECO:0000256" key="2">
    <source>
        <dbReference type="PROSITE-ProRule" id="PRU00626"/>
    </source>
</evidence>
<dbReference type="KEGG" id="sgp:SpiGrapes_3245"/>
<dbReference type="RefSeq" id="WP_014271828.1">
    <property type="nucleotide sequence ID" value="NC_016633.1"/>
</dbReference>
<dbReference type="Gene3D" id="3.30.110.60">
    <property type="entry name" value="YhbY-like"/>
    <property type="match status" value="1"/>
</dbReference>